<evidence type="ECO:0000256" key="3">
    <source>
        <dbReference type="ARBA" id="ARBA00022679"/>
    </source>
</evidence>
<proteinExistence type="predicted"/>
<feature type="transmembrane region" description="Helical" evidence="8">
    <location>
        <begin position="20"/>
        <end position="43"/>
    </location>
</feature>
<keyword evidence="3" id="KW-0808">Transferase</keyword>
<dbReference type="EMBL" id="MFLK01000041">
    <property type="protein sequence ID" value="OGG65574.1"/>
    <property type="molecule type" value="Genomic_DNA"/>
</dbReference>
<evidence type="ECO:0000313" key="10">
    <source>
        <dbReference type="EMBL" id="OGG65574.1"/>
    </source>
</evidence>
<dbReference type="InterPro" id="IPR004358">
    <property type="entry name" value="Sig_transdc_His_kin-like_C"/>
</dbReference>
<dbReference type="InterPro" id="IPR050351">
    <property type="entry name" value="BphY/WalK/GraS-like"/>
</dbReference>
<feature type="transmembrane region" description="Helical" evidence="8">
    <location>
        <begin position="55"/>
        <end position="78"/>
    </location>
</feature>
<dbReference type="InterPro" id="IPR003594">
    <property type="entry name" value="HATPase_dom"/>
</dbReference>
<evidence type="ECO:0000256" key="8">
    <source>
        <dbReference type="SAM" id="Phobius"/>
    </source>
</evidence>
<dbReference type="SMART" id="SM00387">
    <property type="entry name" value="HATPase_c"/>
    <property type="match status" value="1"/>
</dbReference>
<keyword evidence="4" id="KW-0547">Nucleotide-binding</keyword>
<evidence type="ECO:0000256" key="6">
    <source>
        <dbReference type="ARBA" id="ARBA00022840"/>
    </source>
</evidence>
<keyword evidence="7" id="KW-0902">Two-component regulatory system</keyword>
<evidence type="ECO:0000256" key="7">
    <source>
        <dbReference type="ARBA" id="ARBA00023012"/>
    </source>
</evidence>
<evidence type="ECO:0000256" key="1">
    <source>
        <dbReference type="ARBA" id="ARBA00000085"/>
    </source>
</evidence>
<dbReference type="PANTHER" id="PTHR42878">
    <property type="entry name" value="TWO-COMPONENT HISTIDINE KINASE"/>
    <property type="match status" value="1"/>
</dbReference>
<accession>A0A1F6DVW0</accession>
<evidence type="ECO:0000259" key="9">
    <source>
        <dbReference type="PROSITE" id="PS50109"/>
    </source>
</evidence>
<evidence type="ECO:0000256" key="5">
    <source>
        <dbReference type="ARBA" id="ARBA00022777"/>
    </source>
</evidence>
<dbReference type="PROSITE" id="PS50109">
    <property type="entry name" value="HIS_KIN"/>
    <property type="match status" value="1"/>
</dbReference>
<sequence length="401" mass="44021">MTDENPENERMLLVVHKHPASFLSEAVLTIVPGGIILSILILFRGLPLTAADASVHAIVTLLVPACFLILWTLLAVQWTNYYLDMLIVSDRHIYYMTQANFAQRSVEQWNIPDVSHVSVYFGNIIESFFNYGTLEIESRDGGAPTKVGGIPDPEYVAAVILKQDDRYGQLKETAQKQQELLRFVSHEVKSHLAKSKAAFASIVEGDYGTISDPLSSMAHQALADSQKGVETVMSILNDSGLKQSAVHFEMKPFDLSATVRRAAEEFRPQMERKGLSLQTSIAPISEIRGDEEKIERHVIRNLLENALRYTPAGHIEVMLQNIDGVARLSVVDTGIGMDAAEIGKLFTQGGHGEHSKEVNPDSTGYGLFVAKQVVDAHGGRIWASSNGAGTGSRFFAEFPVG</sequence>
<dbReference type="Pfam" id="PF02518">
    <property type="entry name" value="HATPase_c"/>
    <property type="match status" value="1"/>
</dbReference>
<dbReference type="PANTHER" id="PTHR42878:SF7">
    <property type="entry name" value="SENSOR HISTIDINE KINASE GLRK"/>
    <property type="match status" value="1"/>
</dbReference>
<dbReference type="GO" id="GO:0007234">
    <property type="term" value="P:osmosensory signaling via phosphorelay pathway"/>
    <property type="evidence" value="ECO:0007669"/>
    <property type="project" value="TreeGrafter"/>
</dbReference>
<keyword evidence="8" id="KW-0812">Transmembrane</keyword>
<evidence type="ECO:0000256" key="4">
    <source>
        <dbReference type="ARBA" id="ARBA00022741"/>
    </source>
</evidence>
<dbReference type="GO" id="GO:0004673">
    <property type="term" value="F:protein histidine kinase activity"/>
    <property type="evidence" value="ECO:0007669"/>
    <property type="project" value="UniProtKB-EC"/>
</dbReference>
<dbReference type="GO" id="GO:0005524">
    <property type="term" value="F:ATP binding"/>
    <property type="evidence" value="ECO:0007669"/>
    <property type="project" value="UniProtKB-KW"/>
</dbReference>
<dbReference type="InterPro" id="IPR036890">
    <property type="entry name" value="HATPase_C_sf"/>
</dbReference>
<dbReference type="Proteomes" id="UP000177652">
    <property type="component" value="Unassembled WGS sequence"/>
</dbReference>
<dbReference type="EC" id="2.7.13.3" evidence="2"/>
<keyword evidence="8" id="KW-1133">Transmembrane helix</keyword>
<feature type="domain" description="Histidine kinase" evidence="9">
    <location>
        <begin position="183"/>
        <end position="401"/>
    </location>
</feature>
<dbReference type="AlphaFoldDB" id="A0A1F6DVW0"/>
<evidence type="ECO:0000256" key="2">
    <source>
        <dbReference type="ARBA" id="ARBA00012438"/>
    </source>
</evidence>
<keyword evidence="6" id="KW-0067">ATP-binding</keyword>
<dbReference type="PRINTS" id="PR00344">
    <property type="entry name" value="BCTRLSENSOR"/>
</dbReference>
<reference evidence="10 11" key="1">
    <citation type="journal article" date="2016" name="Nat. Commun.">
        <title>Thousands of microbial genomes shed light on interconnected biogeochemical processes in an aquifer system.</title>
        <authorList>
            <person name="Anantharaman K."/>
            <person name="Brown C.T."/>
            <person name="Hug L.A."/>
            <person name="Sharon I."/>
            <person name="Castelle C.J."/>
            <person name="Probst A.J."/>
            <person name="Thomas B.C."/>
            <person name="Singh A."/>
            <person name="Wilkins M.J."/>
            <person name="Karaoz U."/>
            <person name="Brodie E.L."/>
            <person name="Williams K.H."/>
            <person name="Hubbard S.S."/>
            <person name="Banfield J.F."/>
        </authorList>
    </citation>
    <scope>NUCLEOTIDE SEQUENCE [LARGE SCALE GENOMIC DNA]</scope>
</reference>
<evidence type="ECO:0000313" key="11">
    <source>
        <dbReference type="Proteomes" id="UP000177652"/>
    </source>
</evidence>
<keyword evidence="8" id="KW-0472">Membrane</keyword>
<protein>
    <recommendedName>
        <fullName evidence="2">histidine kinase</fullName>
        <ecNumber evidence="2">2.7.13.3</ecNumber>
    </recommendedName>
</protein>
<comment type="catalytic activity">
    <reaction evidence="1">
        <text>ATP + protein L-histidine = ADP + protein N-phospho-L-histidine.</text>
        <dbReference type="EC" id="2.7.13.3"/>
    </reaction>
</comment>
<dbReference type="GO" id="GO:0030295">
    <property type="term" value="F:protein kinase activator activity"/>
    <property type="evidence" value="ECO:0007669"/>
    <property type="project" value="TreeGrafter"/>
</dbReference>
<keyword evidence="5" id="KW-0418">Kinase</keyword>
<dbReference type="SUPFAM" id="SSF55874">
    <property type="entry name" value="ATPase domain of HSP90 chaperone/DNA topoisomerase II/histidine kinase"/>
    <property type="match status" value="1"/>
</dbReference>
<name>A0A1F6DVW0_9BACT</name>
<organism evidence="10 11">
    <name type="scientific">Candidatus Kaiserbacteria bacterium RIFCSPHIGHO2_02_FULL_55_20</name>
    <dbReference type="NCBI Taxonomy" id="1798497"/>
    <lineage>
        <taxon>Bacteria</taxon>
        <taxon>Candidatus Kaiseribacteriota</taxon>
    </lineage>
</organism>
<dbReference type="InterPro" id="IPR005467">
    <property type="entry name" value="His_kinase_dom"/>
</dbReference>
<dbReference type="Gene3D" id="3.30.565.10">
    <property type="entry name" value="Histidine kinase-like ATPase, C-terminal domain"/>
    <property type="match status" value="1"/>
</dbReference>
<dbReference type="GO" id="GO:0000156">
    <property type="term" value="F:phosphorelay response regulator activity"/>
    <property type="evidence" value="ECO:0007669"/>
    <property type="project" value="TreeGrafter"/>
</dbReference>
<comment type="caution">
    <text evidence="10">The sequence shown here is derived from an EMBL/GenBank/DDBJ whole genome shotgun (WGS) entry which is preliminary data.</text>
</comment>
<dbReference type="STRING" id="1798497.A3D71_01910"/>
<gene>
    <name evidence="10" type="ORF">A3D71_01910</name>
</gene>